<keyword evidence="16" id="KW-1185">Reference proteome</keyword>
<evidence type="ECO:0000256" key="3">
    <source>
        <dbReference type="ARBA" id="ARBA00022452"/>
    </source>
</evidence>
<dbReference type="PANTHER" id="PTHR30069:SF29">
    <property type="entry name" value="HEMOGLOBIN AND HEMOGLOBIN-HAPTOGLOBIN-BINDING PROTEIN 1-RELATED"/>
    <property type="match status" value="1"/>
</dbReference>
<dbReference type="Pfam" id="PF07715">
    <property type="entry name" value="Plug"/>
    <property type="match status" value="1"/>
</dbReference>
<dbReference type="Proteomes" id="UP001336835">
    <property type="component" value="Unassembled WGS sequence"/>
</dbReference>
<feature type="domain" description="TonB-dependent receptor-like beta-barrel" evidence="13">
    <location>
        <begin position="220"/>
        <end position="653"/>
    </location>
</feature>
<reference evidence="15 16" key="1">
    <citation type="submission" date="2024-01" db="EMBL/GenBank/DDBJ databases">
        <title>Pedobacter sp. nov., isolated from fresh soil.</title>
        <authorList>
            <person name="Le N.T.T."/>
        </authorList>
    </citation>
    <scope>NUCLEOTIDE SEQUENCE [LARGE SCALE GENOMIC DNA]</scope>
    <source>
        <strain evidence="15 16">KR3-3</strain>
    </source>
</reference>
<evidence type="ECO:0000256" key="7">
    <source>
        <dbReference type="ARBA" id="ARBA00023136"/>
    </source>
</evidence>
<evidence type="ECO:0000259" key="13">
    <source>
        <dbReference type="Pfam" id="PF00593"/>
    </source>
</evidence>
<comment type="caution">
    <text evidence="15">The sequence shown here is derived from an EMBL/GenBank/DDBJ whole genome shotgun (WGS) entry which is preliminary data.</text>
</comment>
<comment type="subcellular location">
    <subcellularLocation>
        <location evidence="1 10">Cell outer membrane</location>
        <topology evidence="1 10">Multi-pass membrane protein</topology>
    </subcellularLocation>
</comment>
<dbReference type="SUPFAM" id="SSF56935">
    <property type="entry name" value="Porins"/>
    <property type="match status" value="1"/>
</dbReference>
<dbReference type="PROSITE" id="PS52016">
    <property type="entry name" value="TONB_DEPENDENT_REC_3"/>
    <property type="match status" value="1"/>
</dbReference>
<protein>
    <submittedName>
        <fullName evidence="15">TonB-dependent receptor</fullName>
    </submittedName>
</protein>
<keyword evidence="6 11" id="KW-0798">TonB box</keyword>
<comment type="similarity">
    <text evidence="10 11">Belongs to the TonB-dependent receptor family.</text>
</comment>
<dbReference type="InterPro" id="IPR037066">
    <property type="entry name" value="Plug_dom_sf"/>
</dbReference>
<accession>A0ABU7I4G8</accession>
<feature type="transmembrane region" description="Helical" evidence="12">
    <location>
        <begin position="12"/>
        <end position="33"/>
    </location>
</feature>
<evidence type="ECO:0000256" key="12">
    <source>
        <dbReference type="SAM" id="Phobius"/>
    </source>
</evidence>
<dbReference type="PANTHER" id="PTHR30069">
    <property type="entry name" value="TONB-DEPENDENT OUTER MEMBRANE RECEPTOR"/>
    <property type="match status" value="1"/>
</dbReference>
<dbReference type="Pfam" id="PF00593">
    <property type="entry name" value="TonB_dep_Rec_b-barrel"/>
    <property type="match status" value="1"/>
</dbReference>
<proteinExistence type="inferred from homology"/>
<name>A0ABU7I4G8_9SPHI</name>
<keyword evidence="4 10" id="KW-0812">Transmembrane</keyword>
<evidence type="ECO:0000256" key="11">
    <source>
        <dbReference type="RuleBase" id="RU003357"/>
    </source>
</evidence>
<gene>
    <name evidence="15" type="ORF">VRU48_04510</name>
</gene>
<evidence type="ECO:0000256" key="4">
    <source>
        <dbReference type="ARBA" id="ARBA00022692"/>
    </source>
</evidence>
<dbReference type="InterPro" id="IPR039426">
    <property type="entry name" value="TonB-dep_rcpt-like"/>
</dbReference>
<keyword evidence="3 10" id="KW-1134">Transmembrane beta strand</keyword>
<keyword evidence="7 10" id="KW-0472">Membrane</keyword>
<evidence type="ECO:0000256" key="10">
    <source>
        <dbReference type="PROSITE-ProRule" id="PRU01360"/>
    </source>
</evidence>
<evidence type="ECO:0000313" key="15">
    <source>
        <dbReference type="EMBL" id="MEE1944357.1"/>
    </source>
</evidence>
<evidence type="ECO:0000256" key="6">
    <source>
        <dbReference type="ARBA" id="ARBA00023077"/>
    </source>
</evidence>
<dbReference type="EMBL" id="JAZDQT010000001">
    <property type="protein sequence ID" value="MEE1944357.1"/>
    <property type="molecule type" value="Genomic_DNA"/>
</dbReference>
<evidence type="ECO:0000256" key="8">
    <source>
        <dbReference type="ARBA" id="ARBA00023170"/>
    </source>
</evidence>
<keyword evidence="9 10" id="KW-0998">Cell outer membrane</keyword>
<evidence type="ECO:0000259" key="14">
    <source>
        <dbReference type="Pfam" id="PF07715"/>
    </source>
</evidence>
<keyword evidence="8 15" id="KW-0675">Receptor</keyword>
<dbReference type="InterPro" id="IPR036942">
    <property type="entry name" value="Beta-barrel_TonB_sf"/>
</dbReference>
<dbReference type="RefSeq" id="WP_330106731.1">
    <property type="nucleotide sequence ID" value="NZ_JAZDQT010000001.1"/>
</dbReference>
<evidence type="ECO:0000256" key="5">
    <source>
        <dbReference type="ARBA" id="ARBA00022729"/>
    </source>
</evidence>
<sequence length="679" mass="78060">MTKKKLAFFEGYVAFIGFAVVGMLCAFQGIAFAQNTDTLGKVNQLQEVKINEYRVSRQSLSPAPLQLLTAQDLKRINSLSVADAIRYFSGVQLKDYGGIGGLKTINVRSMGSNHTAVFYDGIQLGNAQNGQVDLGKYSLDNLEEIALVSGQSDEQLQPAKSYASASAIYLKTRIPAFDNKKYNLTANFKTGDFGLINPSLVYQRKISDHLSASVSSEYIKANGKYKFRYTNGVYDTTAIRNNGDVNRFRLETALFGQLNKQGKWHAQLYSFLSDRGLPGAIVANKFDYNQRIWDRNFFAQGSLTQKFGERLTILANTKLAYDYTRFLDPEYITLNGFLDNRFHEREAYVALSANYKLTDSWQVSFASDYQYQDLKANLYRFAYPRRNTFLNVLSSSFKLPRFEVQANLLSTTVNDEVREYSSAGNKQVFSPALLFSWKVFEESNFRLRGFYKDILRMPTFNDLYYTFIGNTLLKPEFAKQYDLGFTYQNSFKKQRLASIEVQADFYYNQVKDKIIAQPGANLIRWIMYNLGRVDIKGAELNLKTGWSLGKELAVGTAINYTFQQAIDVTDPSEENYRQQIPYIPKHSGSFLAKIDYRNWRANYSFIYTGYRYNQKANIIYNYMEPWYTHDLALGYEFKLKQASFNLNAEVNNLLNQYYDVIPNFPMPGRNYRLTLNFKL</sequence>
<evidence type="ECO:0000313" key="16">
    <source>
        <dbReference type="Proteomes" id="UP001336835"/>
    </source>
</evidence>
<evidence type="ECO:0000256" key="9">
    <source>
        <dbReference type="ARBA" id="ARBA00023237"/>
    </source>
</evidence>
<dbReference type="InterPro" id="IPR012910">
    <property type="entry name" value="Plug_dom"/>
</dbReference>
<keyword evidence="2 10" id="KW-0813">Transport</keyword>
<organism evidence="15 16">
    <name type="scientific">Pedobacter albus</name>
    <dbReference type="NCBI Taxonomy" id="3113905"/>
    <lineage>
        <taxon>Bacteria</taxon>
        <taxon>Pseudomonadati</taxon>
        <taxon>Bacteroidota</taxon>
        <taxon>Sphingobacteriia</taxon>
        <taxon>Sphingobacteriales</taxon>
        <taxon>Sphingobacteriaceae</taxon>
        <taxon>Pedobacter</taxon>
    </lineage>
</organism>
<dbReference type="InterPro" id="IPR000531">
    <property type="entry name" value="Beta-barrel_TonB"/>
</dbReference>
<keyword evidence="12" id="KW-1133">Transmembrane helix</keyword>
<evidence type="ECO:0000256" key="1">
    <source>
        <dbReference type="ARBA" id="ARBA00004571"/>
    </source>
</evidence>
<evidence type="ECO:0000256" key="2">
    <source>
        <dbReference type="ARBA" id="ARBA00022448"/>
    </source>
</evidence>
<dbReference type="Gene3D" id="2.170.130.10">
    <property type="entry name" value="TonB-dependent receptor, plug domain"/>
    <property type="match status" value="1"/>
</dbReference>
<feature type="domain" description="TonB-dependent receptor plug" evidence="14">
    <location>
        <begin position="61"/>
        <end position="152"/>
    </location>
</feature>
<dbReference type="Gene3D" id="2.40.170.20">
    <property type="entry name" value="TonB-dependent receptor, beta-barrel domain"/>
    <property type="match status" value="1"/>
</dbReference>
<keyword evidence="5" id="KW-0732">Signal</keyword>